<organism evidence="4 5">
    <name type="scientific">Paraclostridium bifermentans ATCC 638 = DSM 14991</name>
    <dbReference type="NCBI Taxonomy" id="1233171"/>
    <lineage>
        <taxon>Bacteria</taxon>
        <taxon>Bacillati</taxon>
        <taxon>Bacillota</taxon>
        <taxon>Clostridia</taxon>
        <taxon>Peptostreptococcales</taxon>
        <taxon>Peptostreptococcaceae</taxon>
        <taxon>Paraclostridium</taxon>
    </lineage>
</organism>
<dbReference type="Gene3D" id="3.20.20.370">
    <property type="entry name" value="Glycoside hydrolase/deacetylase"/>
    <property type="match status" value="1"/>
</dbReference>
<feature type="domain" description="NodB homology" evidence="3">
    <location>
        <begin position="87"/>
        <end position="271"/>
    </location>
</feature>
<gene>
    <name evidence="4" type="ORF">C672_2904</name>
</gene>
<dbReference type="GO" id="GO:0016810">
    <property type="term" value="F:hydrolase activity, acting on carbon-nitrogen (but not peptide) bonds"/>
    <property type="evidence" value="ECO:0007669"/>
    <property type="project" value="InterPro"/>
</dbReference>
<evidence type="ECO:0000313" key="4">
    <source>
        <dbReference type="EMBL" id="EQK43960.1"/>
    </source>
</evidence>
<dbReference type="PATRIC" id="fig|1233171.3.peg.2793"/>
<dbReference type="SUPFAM" id="SSF88713">
    <property type="entry name" value="Glycoside hydrolase/deacetylase"/>
    <property type="match status" value="1"/>
</dbReference>
<protein>
    <submittedName>
        <fullName evidence="4">Polysaccharide deacetylase family protein</fullName>
    </submittedName>
</protein>
<dbReference type="PROSITE" id="PS51677">
    <property type="entry name" value="NODB"/>
    <property type="match status" value="1"/>
</dbReference>
<dbReference type="InterPro" id="IPR051398">
    <property type="entry name" value="Polysacch_Deacetylase"/>
</dbReference>
<comment type="caution">
    <text evidence="4">The sequence shown here is derived from an EMBL/GenBank/DDBJ whole genome shotgun (WGS) entry which is preliminary data.</text>
</comment>
<dbReference type="GO" id="GO:0005975">
    <property type="term" value="P:carbohydrate metabolic process"/>
    <property type="evidence" value="ECO:0007669"/>
    <property type="project" value="InterPro"/>
</dbReference>
<reference evidence="4 5" key="1">
    <citation type="submission" date="2013-06" db="EMBL/GenBank/DDBJ databases">
        <authorList>
            <person name="Walk S."/>
            <person name="Aronoff D."/>
            <person name="Young V.Y."/>
            <person name="Marsh J."/>
            <person name="Harrison L."/>
            <person name="Daugherty S.C."/>
            <person name="Shefchek K.A."/>
            <person name="Hine E.E."/>
            <person name="Tallon L.J."/>
            <person name="Sadzewicz L.K."/>
            <person name="Rasko D.A."/>
        </authorList>
    </citation>
    <scope>NUCLEOTIDE SEQUENCE [LARGE SCALE GENOMIC DNA]</scope>
    <source>
        <strain evidence="4 5">ATCC 638</strain>
    </source>
</reference>
<name>T4VS66_PARBF</name>
<sequence>MKKILYTIIAIAILLLGCYFVTSRNHVEVPILMYHHFDTDEKNINDVTVKKSEFEKQIKYLKDSGYTAITLQDLVDFTEKKKSLPKKPILIAADDGYKSNYEIMYPIIKKYGMKATIFVIGERIDDADKPSNAIPKFNWKEAKEMYDSGIIDFECHTYNSHEKGKTVDGDRGIFSSPLVNESKDEFENRINEDINKNISVIQENLGYKPIGFAYPFGDYSSASEKVLKKNGIKFTFLAEGGKEKNVGKSYLLKRIPINGNDNINDFQKKVN</sequence>
<dbReference type="InterPro" id="IPR011330">
    <property type="entry name" value="Glyco_hydro/deAcase_b/a-brl"/>
</dbReference>
<dbReference type="CDD" id="cd10969">
    <property type="entry name" value="CE4_Ecf1_like_5s"/>
    <property type="match status" value="1"/>
</dbReference>
<evidence type="ECO:0000259" key="3">
    <source>
        <dbReference type="PROSITE" id="PS51677"/>
    </source>
</evidence>
<comment type="subcellular location">
    <subcellularLocation>
        <location evidence="1">Secreted</location>
    </subcellularLocation>
</comment>
<dbReference type="EMBL" id="AVNC01000015">
    <property type="protein sequence ID" value="EQK43960.1"/>
    <property type="molecule type" value="Genomic_DNA"/>
</dbReference>
<dbReference type="Pfam" id="PF01522">
    <property type="entry name" value="Polysacc_deac_1"/>
    <property type="match status" value="1"/>
</dbReference>
<dbReference type="PROSITE" id="PS51257">
    <property type="entry name" value="PROKAR_LIPOPROTEIN"/>
    <property type="match status" value="1"/>
</dbReference>
<keyword evidence="2" id="KW-0732">Signal</keyword>
<dbReference type="Proteomes" id="UP000015688">
    <property type="component" value="Unassembled WGS sequence"/>
</dbReference>
<accession>T4VS66</accession>
<evidence type="ECO:0000256" key="2">
    <source>
        <dbReference type="ARBA" id="ARBA00022729"/>
    </source>
</evidence>
<dbReference type="AlphaFoldDB" id="T4VS66"/>
<dbReference type="GO" id="GO:0005576">
    <property type="term" value="C:extracellular region"/>
    <property type="evidence" value="ECO:0007669"/>
    <property type="project" value="UniProtKB-SubCell"/>
</dbReference>
<dbReference type="GeneID" id="67473740"/>
<dbReference type="PANTHER" id="PTHR34216:SF3">
    <property type="entry name" value="POLY-BETA-1,6-N-ACETYL-D-GLUCOSAMINE N-DEACETYLASE"/>
    <property type="match status" value="1"/>
</dbReference>
<dbReference type="InterPro" id="IPR002509">
    <property type="entry name" value="NODB_dom"/>
</dbReference>
<dbReference type="PANTHER" id="PTHR34216">
    <property type="match status" value="1"/>
</dbReference>
<dbReference type="RefSeq" id="WP_021433950.1">
    <property type="nucleotide sequence ID" value="NZ_AVNC01000015.1"/>
</dbReference>
<evidence type="ECO:0000256" key="1">
    <source>
        <dbReference type="ARBA" id="ARBA00004613"/>
    </source>
</evidence>
<proteinExistence type="predicted"/>
<evidence type="ECO:0000313" key="5">
    <source>
        <dbReference type="Proteomes" id="UP000015688"/>
    </source>
</evidence>